<proteinExistence type="predicted"/>
<evidence type="ECO:0008006" key="5">
    <source>
        <dbReference type="Google" id="ProtNLM"/>
    </source>
</evidence>
<feature type="region of interest" description="Disordered" evidence="1">
    <location>
        <begin position="72"/>
        <end position="163"/>
    </location>
</feature>
<organism evidence="3 4">
    <name type="scientific">Basidiobolus ranarum</name>
    <dbReference type="NCBI Taxonomy" id="34480"/>
    <lineage>
        <taxon>Eukaryota</taxon>
        <taxon>Fungi</taxon>
        <taxon>Fungi incertae sedis</taxon>
        <taxon>Zoopagomycota</taxon>
        <taxon>Entomophthoromycotina</taxon>
        <taxon>Basidiobolomycetes</taxon>
        <taxon>Basidiobolales</taxon>
        <taxon>Basidiobolaceae</taxon>
        <taxon>Basidiobolus</taxon>
    </lineage>
</organism>
<evidence type="ECO:0000313" key="4">
    <source>
        <dbReference type="Proteomes" id="UP001479436"/>
    </source>
</evidence>
<reference evidence="3 4" key="1">
    <citation type="submission" date="2023-04" db="EMBL/GenBank/DDBJ databases">
        <title>Genome of Basidiobolus ranarum AG-B5.</title>
        <authorList>
            <person name="Stajich J.E."/>
            <person name="Carter-House D."/>
            <person name="Gryganskyi A."/>
        </authorList>
    </citation>
    <scope>NUCLEOTIDE SEQUENCE [LARGE SCALE GENOMIC DNA]</scope>
    <source>
        <strain evidence="3 4">AG-B5</strain>
    </source>
</reference>
<comment type="caution">
    <text evidence="3">The sequence shown here is derived from an EMBL/GenBank/DDBJ whole genome shotgun (WGS) entry which is preliminary data.</text>
</comment>
<keyword evidence="2" id="KW-0732">Signal</keyword>
<gene>
    <name evidence="3" type="ORF">K7432_014175</name>
</gene>
<name>A0ABR2WHZ2_9FUNG</name>
<feature type="signal peptide" evidence="2">
    <location>
        <begin position="1"/>
        <end position="20"/>
    </location>
</feature>
<sequence>MQLTITILLSCAALVQVVHSSPVNYPASVTNPLATTGYNDVENPESSTQLPPLSSKNTQVPVWKHVFTTITNKQNDPNNVETMMKKESSFEYQTVPSTEAKGGSAQSAFGKPNDLETPTDPGSEQTSQELPSIRSDLEQDGQLEAPNQDYQSAEMVDGSTDSS</sequence>
<feature type="chain" id="PRO_5045554506" description="Secreted protein" evidence="2">
    <location>
        <begin position="21"/>
        <end position="163"/>
    </location>
</feature>
<dbReference type="EMBL" id="JASJQH010001544">
    <property type="protein sequence ID" value="KAK9761137.1"/>
    <property type="molecule type" value="Genomic_DNA"/>
</dbReference>
<evidence type="ECO:0000256" key="1">
    <source>
        <dbReference type="SAM" id="MobiDB-lite"/>
    </source>
</evidence>
<evidence type="ECO:0000313" key="3">
    <source>
        <dbReference type="EMBL" id="KAK9761137.1"/>
    </source>
</evidence>
<feature type="region of interest" description="Disordered" evidence="1">
    <location>
        <begin position="36"/>
        <end position="56"/>
    </location>
</feature>
<feature type="compositionally biased region" description="Polar residues" evidence="1">
    <location>
        <begin position="72"/>
        <end position="81"/>
    </location>
</feature>
<accession>A0ABR2WHZ2</accession>
<protein>
    <recommendedName>
        <fullName evidence="5">Secreted protein</fullName>
    </recommendedName>
</protein>
<keyword evidence="4" id="KW-1185">Reference proteome</keyword>
<dbReference type="Proteomes" id="UP001479436">
    <property type="component" value="Unassembled WGS sequence"/>
</dbReference>
<evidence type="ECO:0000256" key="2">
    <source>
        <dbReference type="SAM" id="SignalP"/>
    </source>
</evidence>
<feature type="compositionally biased region" description="Polar residues" evidence="1">
    <location>
        <begin position="120"/>
        <end position="130"/>
    </location>
</feature>